<name>A0ABW5G2B3_9PSEU</name>
<evidence type="ECO:0000256" key="1">
    <source>
        <dbReference type="ARBA" id="ARBA00022679"/>
    </source>
</evidence>
<dbReference type="PANTHER" id="PTHR43861">
    <property type="entry name" value="TRANS-ACONITATE 2-METHYLTRANSFERASE-RELATED"/>
    <property type="match status" value="1"/>
</dbReference>
<keyword evidence="1 2" id="KW-0808">Transferase</keyword>
<dbReference type="Gene3D" id="3.40.50.150">
    <property type="entry name" value="Vaccinia Virus protein VP39"/>
    <property type="match status" value="1"/>
</dbReference>
<evidence type="ECO:0000313" key="2">
    <source>
        <dbReference type="EMBL" id="MFD2420281.1"/>
    </source>
</evidence>
<proteinExistence type="predicted"/>
<dbReference type="EMBL" id="JBHUKR010000017">
    <property type="protein sequence ID" value="MFD2420281.1"/>
    <property type="molecule type" value="Genomic_DNA"/>
</dbReference>
<dbReference type="GO" id="GO:0032259">
    <property type="term" value="P:methylation"/>
    <property type="evidence" value="ECO:0007669"/>
    <property type="project" value="UniProtKB-KW"/>
</dbReference>
<dbReference type="Pfam" id="PF13489">
    <property type="entry name" value="Methyltransf_23"/>
    <property type="match status" value="1"/>
</dbReference>
<sequence length="257" mass="28159">MSTYVLDQGFPGERERLEAMARSWDPGTLRLVTDCGIGPGQRCLEVGAGTGTVSRALAELVGPDGQVVALDRDVRFLDDQPANVEVCQADLMTDDLPRAAFDLVHARLLVAHLHPHRDAIARLADAVAPGGWLLVEDVDWTFVDLTVPSAPVHSAMMVALRRILGQGGFDATYGRHLYTDMRSLGLTEVTAEYRGNQTPSSNQSWLAWQLLVTQFEEDMVDTGLLSRRQVEDWWALSRAGTGSVVSATMFAVRARRA</sequence>
<dbReference type="RefSeq" id="WP_378268305.1">
    <property type="nucleotide sequence ID" value="NZ_JBHUKR010000017.1"/>
</dbReference>
<reference evidence="3" key="1">
    <citation type="journal article" date="2019" name="Int. J. Syst. Evol. Microbiol.">
        <title>The Global Catalogue of Microorganisms (GCM) 10K type strain sequencing project: providing services to taxonomists for standard genome sequencing and annotation.</title>
        <authorList>
            <consortium name="The Broad Institute Genomics Platform"/>
            <consortium name="The Broad Institute Genome Sequencing Center for Infectious Disease"/>
            <person name="Wu L."/>
            <person name="Ma J."/>
        </authorList>
    </citation>
    <scope>NUCLEOTIDE SEQUENCE [LARGE SCALE GENOMIC DNA]</scope>
    <source>
        <strain evidence="3">CGMCC 4.7645</strain>
    </source>
</reference>
<dbReference type="CDD" id="cd02440">
    <property type="entry name" value="AdoMet_MTases"/>
    <property type="match status" value="1"/>
</dbReference>
<organism evidence="2 3">
    <name type="scientific">Amycolatopsis pigmentata</name>
    <dbReference type="NCBI Taxonomy" id="450801"/>
    <lineage>
        <taxon>Bacteria</taxon>
        <taxon>Bacillati</taxon>
        <taxon>Actinomycetota</taxon>
        <taxon>Actinomycetes</taxon>
        <taxon>Pseudonocardiales</taxon>
        <taxon>Pseudonocardiaceae</taxon>
        <taxon>Amycolatopsis</taxon>
    </lineage>
</organism>
<dbReference type="EC" id="2.1.1.-" evidence="2"/>
<evidence type="ECO:0000313" key="3">
    <source>
        <dbReference type="Proteomes" id="UP001597417"/>
    </source>
</evidence>
<gene>
    <name evidence="2" type="ORF">ACFSXZ_28510</name>
</gene>
<dbReference type="Proteomes" id="UP001597417">
    <property type="component" value="Unassembled WGS sequence"/>
</dbReference>
<keyword evidence="2" id="KW-0489">Methyltransferase</keyword>
<protein>
    <submittedName>
        <fullName evidence="2">Class I SAM-dependent methyltransferase</fullName>
        <ecNumber evidence="2">2.1.1.-</ecNumber>
    </submittedName>
</protein>
<keyword evidence="3" id="KW-1185">Reference proteome</keyword>
<dbReference type="SUPFAM" id="SSF53335">
    <property type="entry name" value="S-adenosyl-L-methionine-dependent methyltransferases"/>
    <property type="match status" value="1"/>
</dbReference>
<dbReference type="GO" id="GO:0008168">
    <property type="term" value="F:methyltransferase activity"/>
    <property type="evidence" value="ECO:0007669"/>
    <property type="project" value="UniProtKB-KW"/>
</dbReference>
<dbReference type="PANTHER" id="PTHR43861:SF3">
    <property type="entry name" value="PUTATIVE (AFU_ORTHOLOGUE AFUA_2G14390)-RELATED"/>
    <property type="match status" value="1"/>
</dbReference>
<comment type="caution">
    <text evidence="2">The sequence shown here is derived from an EMBL/GenBank/DDBJ whole genome shotgun (WGS) entry which is preliminary data.</text>
</comment>
<accession>A0ABW5G2B3</accession>
<dbReference type="InterPro" id="IPR029063">
    <property type="entry name" value="SAM-dependent_MTases_sf"/>
</dbReference>